<dbReference type="InterPro" id="IPR049371">
    <property type="entry name" value="GspD-like_N0"/>
</dbReference>
<evidence type="ECO:0000256" key="6">
    <source>
        <dbReference type="ARBA" id="ARBA00022729"/>
    </source>
</evidence>
<dbReference type="GO" id="GO:0015628">
    <property type="term" value="P:protein secretion by the type II secretion system"/>
    <property type="evidence" value="ECO:0007669"/>
    <property type="project" value="InterPro"/>
</dbReference>
<evidence type="ECO:0000256" key="11">
    <source>
        <dbReference type="SAM" id="MobiDB-lite"/>
    </source>
</evidence>
<name>A0A840AI60_9HYPH</name>
<dbReference type="InterPro" id="IPR038591">
    <property type="entry name" value="NolW-like_sf"/>
</dbReference>
<dbReference type="NCBIfam" id="TIGR02517">
    <property type="entry name" value="type_II_gspD"/>
    <property type="match status" value="1"/>
</dbReference>
<dbReference type="EMBL" id="JACIDS010000002">
    <property type="protein sequence ID" value="MBB3930039.1"/>
    <property type="molecule type" value="Genomic_DNA"/>
</dbReference>
<evidence type="ECO:0000256" key="7">
    <source>
        <dbReference type="ARBA" id="ARBA00022927"/>
    </source>
</evidence>
<dbReference type="InterPro" id="IPR004846">
    <property type="entry name" value="T2SS/T3SS_dom"/>
</dbReference>
<evidence type="ECO:0000256" key="10">
    <source>
        <dbReference type="RuleBase" id="RU004004"/>
    </source>
</evidence>
<dbReference type="InterPro" id="IPR050810">
    <property type="entry name" value="Bact_Secretion_Sys_Channel"/>
</dbReference>
<keyword evidence="3 10" id="KW-0813">Transport</keyword>
<evidence type="ECO:0000256" key="4">
    <source>
        <dbReference type="ARBA" id="ARBA00022452"/>
    </source>
</evidence>
<evidence type="ECO:0000256" key="9">
    <source>
        <dbReference type="ARBA" id="ARBA00023237"/>
    </source>
</evidence>
<feature type="domain" description="NolW-like" evidence="13">
    <location>
        <begin position="242"/>
        <end position="304"/>
    </location>
</feature>
<dbReference type="Pfam" id="PF03958">
    <property type="entry name" value="Secretin_N"/>
    <property type="match status" value="3"/>
</dbReference>
<evidence type="ECO:0000313" key="15">
    <source>
        <dbReference type="EMBL" id="MBB3930039.1"/>
    </source>
</evidence>
<dbReference type="GO" id="GO:0015627">
    <property type="term" value="C:type II protein secretion system complex"/>
    <property type="evidence" value="ECO:0007669"/>
    <property type="project" value="InterPro"/>
</dbReference>
<feature type="domain" description="GspD-like N0" evidence="14">
    <location>
        <begin position="89"/>
        <end position="159"/>
    </location>
</feature>
<feature type="region of interest" description="Disordered" evidence="11">
    <location>
        <begin position="32"/>
        <end position="79"/>
    </location>
</feature>
<keyword evidence="7" id="KW-0653">Protein transport</keyword>
<organism evidence="15 16">
    <name type="scientific">Kaistia hirudinis</name>
    <dbReference type="NCBI Taxonomy" id="1293440"/>
    <lineage>
        <taxon>Bacteria</taxon>
        <taxon>Pseudomonadati</taxon>
        <taxon>Pseudomonadota</taxon>
        <taxon>Alphaproteobacteria</taxon>
        <taxon>Hyphomicrobiales</taxon>
        <taxon>Kaistiaceae</taxon>
        <taxon>Kaistia</taxon>
    </lineage>
</organism>
<evidence type="ECO:0000259" key="12">
    <source>
        <dbReference type="Pfam" id="PF00263"/>
    </source>
</evidence>
<keyword evidence="8" id="KW-0472">Membrane</keyword>
<comment type="subcellular location">
    <subcellularLocation>
        <location evidence="1 10">Cell outer membrane</location>
    </subcellularLocation>
</comment>
<evidence type="ECO:0000259" key="13">
    <source>
        <dbReference type="Pfam" id="PF03958"/>
    </source>
</evidence>
<dbReference type="Pfam" id="PF00263">
    <property type="entry name" value="Secretin"/>
    <property type="match status" value="1"/>
</dbReference>
<dbReference type="Gene3D" id="3.30.1370.120">
    <property type="match status" value="3"/>
</dbReference>
<keyword evidence="9" id="KW-0998">Cell outer membrane</keyword>
<comment type="similarity">
    <text evidence="2">Belongs to the bacterial secretin family. GSP D subfamily.</text>
</comment>
<feature type="domain" description="Type II/III secretion system secretin-like" evidence="12">
    <location>
        <begin position="485"/>
        <end position="651"/>
    </location>
</feature>
<dbReference type="InterPro" id="IPR001775">
    <property type="entry name" value="GspD/PilQ"/>
</dbReference>
<feature type="domain" description="NolW-like" evidence="13">
    <location>
        <begin position="311"/>
        <end position="422"/>
    </location>
</feature>
<evidence type="ECO:0000256" key="5">
    <source>
        <dbReference type="ARBA" id="ARBA00022692"/>
    </source>
</evidence>
<accession>A0A840AI60</accession>
<dbReference type="PANTHER" id="PTHR30332">
    <property type="entry name" value="PROBABLE GENERAL SECRETION PATHWAY PROTEIN D"/>
    <property type="match status" value="1"/>
</dbReference>
<evidence type="ECO:0000256" key="3">
    <source>
        <dbReference type="ARBA" id="ARBA00022448"/>
    </source>
</evidence>
<dbReference type="AlphaFoldDB" id="A0A840AI60"/>
<evidence type="ECO:0000256" key="8">
    <source>
        <dbReference type="ARBA" id="ARBA00023136"/>
    </source>
</evidence>
<keyword evidence="6" id="KW-0732">Signal</keyword>
<dbReference type="RefSeq" id="WP_183397736.1">
    <property type="nucleotide sequence ID" value="NZ_JACIDS010000002.1"/>
</dbReference>
<evidence type="ECO:0000256" key="2">
    <source>
        <dbReference type="ARBA" id="ARBA00006980"/>
    </source>
</evidence>
<protein>
    <submittedName>
        <fullName evidence="15">General secretion pathway protein D</fullName>
    </submittedName>
</protein>
<feature type="domain" description="NolW-like" evidence="13">
    <location>
        <begin position="176"/>
        <end position="235"/>
    </location>
</feature>
<gene>
    <name evidence="15" type="ORF">GGR25_001078</name>
</gene>
<keyword evidence="4" id="KW-1134">Transmembrane beta strand</keyword>
<comment type="caution">
    <text evidence="15">The sequence shown here is derived from an EMBL/GenBank/DDBJ whole genome shotgun (WGS) entry which is preliminary data.</text>
</comment>
<evidence type="ECO:0000313" key="16">
    <source>
        <dbReference type="Proteomes" id="UP000553963"/>
    </source>
</evidence>
<keyword evidence="16" id="KW-1185">Reference proteome</keyword>
<sequence>MGVAFVAALLTACTALGEADDEGPNANRFLGDITGSLSPNGLPKPASFDRSPQNGAPRGYSDYGSSTPMGAVGGQTPRGITDDGQRFSINFADVSVQDFVRSVFEEVLHENVVVDTGITGRVTVRTATPVSKTAAIDLIKSVLSGVGASLTEANGVYRVSQRGGGDPQSGGQRSFRAFQLKFIDAEQAKGALQAFNSEGASMSSIAGGRVLVATGSEVDLDRFQQVLQTLDIDQMRQRSFALVPLREAGAASVAGELNTMFKSEDAKGFQALPVERMNAVLLLGTSQTGIQRARQWISHLDQAGADERRVNVYPVQNRRATELAGVLQQMIGSGGGSGAIVAAGLKEKTVTADAGMGGAQIAGQEATVAVASSGSQGSGLGGADGIAISADPSTNSLVVVATPDDYRVIEKAIRRLDVLPTQVLIEATILEVTLNDKLRHGVRWYFESGNNAVMLTDASGKSVSPILPGFSYIYSAPGARAVVDALEDMTKVEVISSPALTVLDNQTATLKVGDQVPIATRSAVSVTDPQAPIVNDIEMKDTGVILSVKPRVNANGLVQLDISQEISDVVQTTTSAIDSPTIRQRAVTSSVVVQGGTEIILGGMISAKRERTRSGVPILMNIPIVGEAFTSNAIKDAKRTELLIMIRPVVMTSTSDVSSITQEIRSRMMASPLR</sequence>
<dbReference type="Pfam" id="PF21305">
    <property type="entry name" value="type_II_gspD_N0"/>
    <property type="match status" value="1"/>
</dbReference>
<dbReference type="InterPro" id="IPR005644">
    <property type="entry name" value="NolW-like"/>
</dbReference>
<dbReference type="PANTHER" id="PTHR30332:SF25">
    <property type="entry name" value="SECRETIN XPSD"/>
    <property type="match status" value="1"/>
</dbReference>
<dbReference type="GO" id="GO:0009279">
    <property type="term" value="C:cell outer membrane"/>
    <property type="evidence" value="ECO:0007669"/>
    <property type="project" value="UniProtKB-SubCell"/>
</dbReference>
<evidence type="ECO:0000259" key="14">
    <source>
        <dbReference type="Pfam" id="PF21305"/>
    </source>
</evidence>
<proteinExistence type="inferred from homology"/>
<dbReference type="PRINTS" id="PR00811">
    <property type="entry name" value="BCTERIALGSPD"/>
</dbReference>
<dbReference type="Proteomes" id="UP000553963">
    <property type="component" value="Unassembled WGS sequence"/>
</dbReference>
<evidence type="ECO:0000256" key="1">
    <source>
        <dbReference type="ARBA" id="ARBA00004442"/>
    </source>
</evidence>
<dbReference type="InterPro" id="IPR013356">
    <property type="entry name" value="T2SS_GspD"/>
</dbReference>
<keyword evidence="5" id="KW-0812">Transmembrane</keyword>
<reference evidence="15 16" key="1">
    <citation type="submission" date="2020-08" db="EMBL/GenBank/DDBJ databases">
        <title>Genomic Encyclopedia of Type Strains, Phase IV (KMG-IV): sequencing the most valuable type-strain genomes for metagenomic binning, comparative biology and taxonomic classification.</title>
        <authorList>
            <person name="Goeker M."/>
        </authorList>
    </citation>
    <scope>NUCLEOTIDE SEQUENCE [LARGE SCALE GENOMIC DNA]</scope>
    <source>
        <strain evidence="15 16">DSM 25966</strain>
    </source>
</reference>